<dbReference type="Proteomes" id="UP000187097">
    <property type="component" value="Chromosome"/>
</dbReference>
<sequence>MINTPMRWLAGASLIAACGWRSPAVLAQTPPRGETITDRGITAFVLTPGTAAYAWYIPMPSTVPHLAVAHAFAQRHTHLAMQGRVFPAKGLKPRCQGALETASAIQTNRQVAGVAGT</sequence>
<accession>A0A854CI42</accession>
<proteinExistence type="predicted"/>
<reference evidence="3" key="2">
    <citation type="submission" date="2015-01" db="EMBL/GenBank/DDBJ databases">
        <authorList>
            <person name="Midha S."/>
            <person name="Anil M.G."/>
            <person name="Mishra D."/>
            <person name="Brahma K."/>
            <person name="Laha G.S."/>
            <person name="Sundaram R.M."/>
            <person name="Sonti R.V."/>
            <person name="Patil P.B."/>
        </authorList>
    </citation>
    <scope>NUCLEOTIDE SEQUENCE</scope>
    <source>
        <strain evidence="3">IXO792</strain>
    </source>
</reference>
<evidence type="ECO:0000313" key="2">
    <source>
        <dbReference type="EMBL" id="OLG88166.1"/>
    </source>
</evidence>
<dbReference type="EMBL" id="JXEA01000230">
    <property type="protein sequence ID" value="OLG88166.1"/>
    <property type="molecule type" value="Genomic_DNA"/>
</dbReference>
<organism evidence="2">
    <name type="scientific">Xanthomonas oryzae pv. oryzae</name>
    <dbReference type="NCBI Taxonomy" id="64187"/>
    <lineage>
        <taxon>Bacteria</taxon>
        <taxon>Pseudomonadati</taxon>
        <taxon>Pseudomonadota</taxon>
        <taxon>Gammaproteobacteria</taxon>
        <taxon>Lysobacterales</taxon>
        <taxon>Lysobacteraceae</taxon>
        <taxon>Xanthomonas</taxon>
    </lineage>
</organism>
<evidence type="ECO:0008006" key="4">
    <source>
        <dbReference type="Google" id="ProtNLM"/>
    </source>
</evidence>
<feature type="signal peptide" evidence="1">
    <location>
        <begin position="1"/>
        <end position="27"/>
    </location>
</feature>
<dbReference type="PROSITE" id="PS51257">
    <property type="entry name" value="PROKAR_LIPOPROTEIN"/>
    <property type="match status" value="1"/>
</dbReference>
<evidence type="ECO:0000256" key="1">
    <source>
        <dbReference type="SAM" id="SignalP"/>
    </source>
</evidence>
<evidence type="ECO:0000313" key="3">
    <source>
        <dbReference type="EMBL" id="UXW01962.1"/>
    </source>
</evidence>
<gene>
    <name evidence="2" type="ORF">BXO512_16350</name>
    <name evidence="3" type="ORF">IXO792_14120</name>
</gene>
<feature type="chain" id="PRO_5041883575" description="Lipoprotein" evidence="1">
    <location>
        <begin position="28"/>
        <end position="117"/>
    </location>
</feature>
<reference evidence="2" key="1">
    <citation type="submission" date="2015-01" db="EMBL/GenBank/DDBJ databases">
        <title>Population genomics of rice bacterial leaf blight strains from India.</title>
        <authorList>
            <person name="Midha S."/>
            <person name="Anil M.G."/>
            <person name="Mishra D."/>
            <person name="Brahma K."/>
            <person name="Laha G.S."/>
            <person name="Sundaram R.M."/>
            <person name="Sonti R.V."/>
            <person name="Patil P.B."/>
        </authorList>
    </citation>
    <scope>NUCLEOTIDE SEQUENCE</scope>
    <source>
        <strain evidence="2">BXO512</strain>
    </source>
</reference>
<name>A0A854CI42_XANOO</name>
<dbReference type="RefSeq" id="WP_027703781.1">
    <property type="nucleotide sequence ID" value="NZ_CP011532.1"/>
</dbReference>
<dbReference type="EMBL" id="CP047493">
    <property type="protein sequence ID" value="UXW01962.1"/>
    <property type="molecule type" value="Genomic_DNA"/>
</dbReference>
<reference evidence="3" key="3">
    <citation type="submission" date="2020-01" db="EMBL/GenBank/DDBJ databases">
        <title>Complete genome investigation of Xanthomonas oryzae strains.</title>
        <authorList>
            <person name="Kaur A."/>
            <person name="Bansal K."/>
            <person name="Patil P.B."/>
        </authorList>
    </citation>
    <scope>NUCLEOTIDE SEQUENCE</scope>
    <source>
        <strain evidence="3">IXO792</strain>
    </source>
</reference>
<keyword evidence="1" id="KW-0732">Signal</keyword>
<protein>
    <recommendedName>
        <fullName evidence="4">Lipoprotein</fullName>
    </recommendedName>
</protein>
<dbReference type="AlphaFoldDB" id="A0A854CI42"/>